<proteinExistence type="predicted"/>
<sequence length="953" mass="94587">MASSGPHDRDPQPTADEENPADGSRPSHGAPFTLHHTPPAPPPWAFAAGPVPEGPGGAHPEPAPERAGESEETARPAGDGSSGPAPGPEHPATPYGEAGPGETARPGDPLSAGIRPDGRPRRLTDRPDVLVAIGPPRRPRAGSTGADPGPPRAGSQEDAGGTRAAQGTAAPPLPVRRPARLPAVPGRPPAAAARAHGRGLLRRPVVLAVVAALCLAAGALGLLALRSGTADGGWLTGGEGLVADAAFPARGGRSHVLNAVAAAGSMIVAAGSDTTGPRPRPLFLVSPDEGETWEAGRTLGPAAGAAGAVGRVASGGGRWLAVGTDATGRAGHAMWTSADGRSWTPVDPARLAAFAPGDRVSDLAGGEQGFAAAGVTTRPDGTPGPVVWLSPDGERWTRVDDRGGLPGRIGGIAAIAMRGDRVVALADAGGSASVVLRSDDGGRTWRAGESSLPGVRAEPGALAATERGFVLVPVRQRTADGRVPVYCSPDGGRWTGCGAIGGLGPDGPGVRAVGASEAGVAALVETEWGRYTAYTSADGGAWTRAAELGEIPGTLRGLTITGAGLLVAGGDRRGRGDVENLPVLVTARAGGSVTAVPPERIAGLRRDAGEVADLAAAGGTFVAVGSADGDAAIWTARDGAGWAAAGPAGPLSGPGRQELTGVAHGPEGWLAVGSTTPEPALTRPLLVTSADGRTWRPGPEIEAPADHPALAPVAVAAGPQGYVIAGEDHGPDGARPALWFSADLTRFARIPAESLPDEGAGVRLAGVTATPDGFAAVGSAGRDGRETGIVWRSADGRAWTAAARVLPPGARSAALHRVVSVRSALVVLGTAATGDGARPFSAVSTDGGATWRYGRPPAEETAAVLDVAVTARGLVAVGADGAAGAGDGTVWLSADGLAWTRHPLTAEPLGGPGDQWLGLVAASGDRVVGVGGSADEDGEHVIVWRTTVAAAGG</sequence>
<dbReference type="CDD" id="cd15482">
    <property type="entry name" value="Sialidase_non-viral"/>
    <property type="match status" value="1"/>
</dbReference>
<dbReference type="KEGG" id="tbi:Tbis_3002"/>
<keyword evidence="2" id="KW-0812">Transmembrane</keyword>
<name>D6Y7I9_THEBD</name>
<feature type="transmembrane region" description="Helical" evidence="2">
    <location>
        <begin position="204"/>
        <end position="225"/>
    </location>
</feature>
<dbReference type="HOGENOM" id="CLU_008772_0_0_11"/>
<protein>
    <recommendedName>
        <fullName evidence="5">Glycosyl hydrolase BNR repeat-containing protein</fullName>
    </recommendedName>
</protein>
<dbReference type="InterPro" id="IPR036278">
    <property type="entry name" value="Sialidase_sf"/>
</dbReference>
<feature type="compositionally biased region" description="Basic and acidic residues" evidence="1">
    <location>
        <begin position="116"/>
        <end position="128"/>
    </location>
</feature>
<feature type="compositionally biased region" description="Low complexity" evidence="1">
    <location>
        <begin position="180"/>
        <end position="190"/>
    </location>
</feature>
<dbReference type="RefSeq" id="WP_013133233.1">
    <property type="nucleotide sequence ID" value="NC_014165.1"/>
</dbReference>
<dbReference type="SUPFAM" id="SSF50939">
    <property type="entry name" value="Sialidases"/>
    <property type="match status" value="2"/>
</dbReference>
<keyword evidence="2" id="KW-1133">Transmembrane helix</keyword>
<keyword evidence="2" id="KW-0472">Membrane</keyword>
<feature type="compositionally biased region" description="Low complexity" evidence="1">
    <location>
        <begin position="159"/>
        <end position="170"/>
    </location>
</feature>
<keyword evidence="4" id="KW-1185">Reference proteome</keyword>
<dbReference type="STRING" id="469371.Tbis_3002"/>
<dbReference type="SUPFAM" id="SSF110296">
    <property type="entry name" value="Oligoxyloglucan reducing end-specific cellobiohydrolase"/>
    <property type="match status" value="1"/>
</dbReference>
<feature type="compositionally biased region" description="Basic and acidic residues" evidence="1">
    <location>
        <begin position="62"/>
        <end position="74"/>
    </location>
</feature>
<dbReference type="Gene3D" id="2.130.10.10">
    <property type="entry name" value="YVTN repeat-like/Quinoprotein amine dehydrogenase"/>
    <property type="match status" value="2"/>
</dbReference>
<accession>D6Y7I9</accession>
<reference evidence="3 4" key="1">
    <citation type="submission" date="2010-01" db="EMBL/GenBank/DDBJ databases">
        <title>The complete genome of Thermobispora bispora DSM 43833.</title>
        <authorList>
            <consortium name="US DOE Joint Genome Institute (JGI-PGF)"/>
            <person name="Lucas S."/>
            <person name="Copeland A."/>
            <person name="Lapidus A."/>
            <person name="Glavina del Rio T."/>
            <person name="Dalin E."/>
            <person name="Tice H."/>
            <person name="Bruce D."/>
            <person name="Goodwin L."/>
            <person name="Pitluck S."/>
            <person name="Kyrpides N."/>
            <person name="Mavromatis K."/>
            <person name="Ivanova N."/>
            <person name="Mikhailova N."/>
            <person name="Chertkov O."/>
            <person name="Brettin T."/>
            <person name="Detter J.C."/>
            <person name="Han C."/>
            <person name="Larimer F."/>
            <person name="Land M."/>
            <person name="Hauser L."/>
            <person name="Markowitz V."/>
            <person name="Cheng J.-F."/>
            <person name="Hugenholtz P."/>
            <person name="Woyke T."/>
            <person name="Wu D."/>
            <person name="Jando M."/>
            <person name="Schneider S."/>
            <person name="Klenk H.-P."/>
            <person name="Eisen J.A."/>
        </authorList>
    </citation>
    <scope>NUCLEOTIDE SEQUENCE [LARGE SCALE GENOMIC DNA]</scope>
    <source>
        <strain evidence="4">ATCC 19993 / DSM 43833 / CBS 139.67 / JCM 10125 / KCTC 9307 / NBRC 14880 / R51</strain>
    </source>
</reference>
<evidence type="ECO:0000256" key="1">
    <source>
        <dbReference type="SAM" id="MobiDB-lite"/>
    </source>
</evidence>
<dbReference type="InterPro" id="IPR015943">
    <property type="entry name" value="WD40/YVTN_repeat-like_dom_sf"/>
</dbReference>
<dbReference type="eggNOG" id="COG3147">
    <property type="taxonomic scope" value="Bacteria"/>
</dbReference>
<evidence type="ECO:0008006" key="5">
    <source>
        <dbReference type="Google" id="ProtNLM"/>
    </source>
</evidence>
<evidence type="ECO:0000313" key="3">
    <source>
        <dbReference type="EMBL" id="ADG89700.1"/>
    </source>
</evidence>
<feature type="compositionally biased region" description="Basic and acidic residues" evidence="1">
    <location>
        <begin position="1"/>
        <end position="11"/>
    </location>
</feature>
<dbReference type="EMBL" id="CP001874">
    <property type="protein sequence ID" value="ADG89700.1"/>
    <property type="molecule type" value="Genomic_DNA"/>
</dbReference>
<feature type="region of interest" description="Disordered" evidence="1">
    <location>
        <begin position="1"/>
        <end position="190"/>
    </location>
</feature>
<evidence type="ECO:0000313" key="4">
    <source>
        <dbReference type="Proteomes" id="UP000006640"/>
    </source>
</evidence>
<evidence type="ECO:0000256" key="2">
    <source>
        <dbReference type="SAM" id="Phobius"/>
    </source>
</evidence>
<dbReference type="AlphaFoldDB" id="D6Y7I9"/>
<organism evidence="3 4">
    <name type="scientific">Thermobispora bispora (strain ATCC 19993 / DSM 43833 / CBS 139.67 / JCM 10125 / KCTC 9307 / NBRC 14880 / R51)</name>
    <dbReference type="NCBI Taxonomy" id="469371"/>
    <lineage>
        <taxon>Bacteria</taxon>
        <taxon>Bacillati</taxon>
        <taxon>Actinomycetota</taxon>
        <taxon>Actinomycetes</taxon>
        <taxon>Streptosporangiales</taxon>
        <taxon>Streptosporangiaceae</taxon>
        <taxon>Thermobispora</taxon>
    </lineage>
</organism>
<dbReference type="Proteomes" id="UP000006640">
    <property type="component" value="Chromosome"/>
</dbReference>
<gene>
    <name evidence="3" type="ordered locus">Tbis_3002</name>
</gene>